<proteinExistence type="predicted"/>
<sequence length="102" mass="11204">MTSRPTHDPSPHLTCNLHASLSPRKAMEDPARDIYTVVYQLTATDSPNVQKAAVEKLFLNIILALPPALCNLSSTRARLSYPTSARSFVVSPLLFSGTPLRR</sequence>
<name>A0A8S0W8H6_CYCAE</name>
<comment type="caution">
    <text evidence="2">The sequence shown here is derived from an EMBL/GenBank/DDBJ whole genome shotgun (WGS) entry which is preliminary data.</text>
</comment>
<protein>
    <recommendedName>
        <fullName evidence="1">SigF-like NTF2-like domain-containing protein</fullName>
    </recommendedName>
</protein>
<evidence type="ECO:0000313" key="3">
    <source>
        <dbReference type="Proteomes" id="UP000467700"/>
    </source>
</evidence>
<keyword evidence="3" id="KW-1185">Reference proteome</keyword>
<dbReference type="InterPro" id="IPR057514">
    <property type="entry name" value="NTF2_SigF"/>
</dbReference>
<dbReference type="Pfam" id="PF24840">
    <property type="entry name" value="NTF2_SigF"/>
    <property type="match status" value="1"/>
</dbReference>
<dbReference type="AlphaFoldDB" id="A0A8S0W8H6"/>
<evidence type="ECO:0000313" key="2">
    <source>
        <dbReference type="EMBL" id="CAA7266778.1"/>
    </source>
</evidence>
<accession>A0A8S0W8H6</accession>
<dbReference type="Proteomes" id="UP000467700">
    <property type="component" value="Unassembled WGS sequence"/>
</dbReference>
<dbReference type="OrthoDB" id="2344312at2759"/>
<dbReference type="EMBL" id="CACVBS010000056">
    <property type="protein sequence ID" value="CAA7266778.1"/>
    <property type="molecule type" value="Genomic_DNA"/>
</dbReference>
<evidence type="ECO:0000259" key="1">
    <source>
        <dbReference type="Pfam" id="PF24840"/>
    </source>
</evidence>
<gene>
    <name evidence="2" type="ORF">AAE3_LOCUS8956</name>
</gene>
<organism evidence="2 3">
    <name type="scientific">Cyclocybe aegerita</name>
    <name type="common">Black poplar mushroom</name>
    <name type="synonym">Agrocybe aegerita</name>
    <dbReference type="NCBI Taxonomy" id="1973307"/>
    <lineage>
        <taxon>Eukaryota</taxon>
        <taxon>Fungi</taxon>
        <taxon>Dikarya</taxon>
        <taxon>Basidiomycota</taxon>
        <taxon>Agaricomycotina</taxon>
        <taxon>Agaricomycetes</taxon>
        <taxon>Agaricomycetidae</taxon>
        <taxon>Agaricales</taxon>
        <taxon>Agaricineae</taxon>
        <taxon>Bolbitiaceae</taxon>
        <taxon>Cyclocybe</taxon>
    </lineage>
</organism>
<reference evidence="2 3" key="1">
    <citation type="submission" date="2020-01" db="EMBL/GenBank/DDBJ databases">
        <authorList>
            <person name="Gupta K D."/>
        </authorList>
    </citation>
    <scope>NUCLEOTIDE SEQUENCE [LARGE SCALE GENOMIC DNA]</scope>
</reference>
<feature type="domain" description="SigF-like NTF2-like" evidence="1">
    <location>
        <begin position="27"/>
        <end position="60"/>
    </location>
</feature>